<organism evidence="2 3">
    <name type="scientific">Mesorhizobium muleiense</name>
    <dbReference type="NCBI Taxonomy" id="1004279"/>
    <lineage>
        <taxon>Bacteria</taxon>
        <taxon>Pseudomonadati</taxon>
        <taxon>Pseudomonadota</taxon>
        <taxon>Alphaproteobacteria</taxon>
        <taxon>Hyphomicrobiales</taxon>
        <taxon>Phyllobacteriaceae</taxon>
        <taxon>Mesorhizobium</taxon>
    </lineage>
</organism>
<evidence type="ECO:0000313" key="2">
    <source>
        <dbReference type="EMBL" id="SDJ47290.1"/>
    </source>
</evidence>
<dbReference type="AlphaFoldDB" id="A0A1G8U2P8"/>
<reference evidence="3" key="1">
    <citation type="submission" date="2016-10" db="EMBL/GenBank/DDBJ databases">
        <authorList>
            <person name="Varghese N."/>
            <person name="Submissions S."/>
        </authorList>
    </citation>
    <scope>NUCLEOTIDE SEQUENCE [LARGE SCALE GENOMIC DNA]</scope>
    <source>
        <strain evidence="3">CGMCC 1.11022</strain>
    </source>
</reference>
<feature type="compositionally biased region" description="Polar residues" evidence="1">
    <location>
        <begin position="11"/>
        <end position="21"/>
    </location>
</feature>
<feature type="region of interest" description="Disordered" evidence="1">
    <location>
        <begin position="1"/>
        <end position="21"/>
    </location>
</feature>
<sequence length="188" mass="19721">MTKGRRHASKTHLNASATAWNSESNVDARGNGLASPGAGNARHCTICRRVGGYALDGDGATGPLSIVGTQIHGSVSPMPDRQGSTFLYLSAAQPEPEVLTLSCRFTEPPWKGSGETADVQRYPRQTLHREMTKASEAVDPGRPCPCLIRDYDDIAASAASAARRLSRSCSRLLPASAAAASNAARASS</sequence>
<name>A0A1G8U2P8_9HYPH</name>
<feature type="compositionally biased region" description="Basic residues" evidence="1">
    <location>
        <begin position="1"/>
        <end position="10"/>
    </location>
</feature>
<dbReference type="Proteomes" id="UP000198894">
    <property type="component" value="Unassembled WGS sequence"/>
</dbReference>
<gene>
    <name evidence="2" type="ORF">SAMN05428953_106239</name>
</gene>
<keyword evidence="3" id="KW-1185">Reference proteome</keyword>
<accession>A0A1G8U2P8</accession>
<evidence type="ECO:0000313" key="3">
    <source>
        <dbReference type="Proteomes" id="UP000198894"/>
    </source>
</evidence>
<proteinExistence type="predicted"/>
<dbReference type="EMBL" id="FNEE01000006">
    <property type="protein sequence ID" value="SDJ47290.1"/>
    <property type="molecule type" value="Genomic_DNA"/>
</dbReference>
<protein>
    <submittedName>
        <fullName evidence="2">Uncharacterized protein</fullName>
    </submittedName>
</protein>
<evidence type="ECO:0000256" key="1">
    <source>
        <dbReference type="SAM" id="MobiDB-lite"/>
    </source>
</evidence>